<protein>
    <submittedName>
        <fullName evidence="1">Uncharacterized protein</fullName>
    </submittedName>
</protein>
<dbReference type="RefSeq" id="WP_005942536.1">
    <property type="nucleotide sequence ID" value="NZ_ATVK01000059.1"/>
</dbReference>
<dbReference type="InterPro" id="IPR028974">
    <property type="entry name" value="TSP_type-3_rpt"/>
</dbReference>
<reference evidence="1 2" key="1">
    <citation type="submission" date="2012-12" db="EMBL/GenBank/DDBJ databases">
        <title>Whole genome shotgun sequence of Gordonia hirsuta NBRC 16056.</title>
        <authorList>
            <person name="Isaki-Nakamura S."/>
            <person name="Hosoyama A."/>
            <person name="Tsuchikane K."/>
            <person name="Katsumata H."/>
            <person name="Baba S."/>
            <person name="Yamazaki S."/>
            <person name="Fujita N."/>
        </authorList>
    </citation>
    <scope>NUCLEOTIDE SEQUENCE [LARGE SCALE GENOMIC DNA]</scope>
    <source>
        <strain evidence="1 2">NBRC 16056</strain>
    </source>
</reference>
<proteinExistence type="predicted"/>
<evidence type="ECO:0000313" key="1">
    <source>
        <dbReference type="EMBL" id="GAC58429.1"/>
    </source>
</evidence>
<comment type="caution">
    <text evidence="1">The sequence shown here is derived from an EMBL/GenBank/DDBJ whole genome shotgun (WGS) entry which is preliminary data.</text>
</comment>
<accession>L7LBY0</accession>
<dbReference type="STRING" id="1121927.GOHSU_40_00130"/>
<organism evidence="1 2">
    <name type="scientific">Gordonia hirsuta DSM 44140 = NBRC 16056</name>
    <dbReference type="NCBI Taxonomy" id="1121927"/>
    <lineage>
        <taxon>Bacteria</taxon>
        <taxon>Bacillati</taxon>
        <taxon>Actinomycetota</taxon>
        <taxon>Actinomycetes</taxon>
        <taxon>Mycobacteriales</taxon>
        <taxon>Gordoniaceae</taxon>
        <taxon>Gordonia</taxon>
    </lineage>
</organism>
<evidence type="ECO:0000313" key="2">
    <source>
        <dbReference type="Proteomes" id="UP000053405"/>
    </source>
</evidence>
<dbReference type="Proteomes" id="UP000053405">
    <property type="component" value="Unassembled WGS sequence"/>
</dbReference>
<dbReference type="GO" id="GO:0005509">
    <property type="term" value="F:calcium ion binding"/>
    <property type="evidence" value="ECO:0007669"/>
    <property type="project" value="InterPro"/>
</dbReference>
<sequence>MFFDFDLDGDGINETTGYDTDGDGRLDVYLTDLDGDGNFNIMQADTNGDGIIDTVAYDYNGDGIIDAAVPAGPPADPHPYVPAPTIVGGNSGPGYTIIDPNTGQDITDSVHSGSMIVGGSNPGPGQAYLNDHNSALNGIWLS</sequence>
<gene>
    <name evidence="1" type="ORF">GOHSU_40_00130</name>
</gene>
<name>L7LBY0_9ACTN</name>
<dbReference type="EMBL" id="BANT01000040">
    <property type="protein sequence ID" value="GAC58429.1"/>
    <property type="molecule type" value="Genomic_DNA"/>
</dbReference>
<dbReference type="AlphaFoldDB" id="L7LBY0"/>
<dbReference type="SUPFAM" id="SSF103647">
    <property type="entry name" value="TSP type-3 repeat"/>
    <property type="match status" value="1"/>
</dbReference>
<keyword evidence="2" id="KW-1185">Reference proteome</keyword>
<dbReference type="OrthoDB" id="4762063at2"/>